<keyword evidence="3" id="KW-1185">Reference proteome</keyword>
<feature type="region of interest" description="Disordered" evidence="1">
    <location>
        <begin position="120"/>
        <end position="142"/>
    </location>
</feature>
<evidence type="ECO:0000313" key="3">
    <source>
        <dbReference type="Proteomes" id="UP000199451"/>
    </source>
</evidence>
<organism evidence="2 3">
    <name type="scientific">Halogranum gelatinilyticum</name>
    <dbReference type="NCBI Taxonomy" id="660521"/>
    <lineage>
        <taxon>Archaea</taxon>
        <taxon>Methanobacteriati</taxon>
        <taxon>Methanobacteriota</taxon>
        <taxon>Stenosarchaea group</taxon>
        <taxon>Halobacteria</taxon>
        <taxon>Halobacteriales</taxon>
        <taxon>Haloferacaceae</taxon>
    </lineage>
</organism>
<dbReference type="OrthoDB" id="202775at2157"/>
<evidence type="ECO:0000313" key="2">
    <source>
        <dbReference type="EMBL" id="SDM76227.1"/>
    </source>
</evidence>
<proteinExistence type="predicted"/>
<dbReference type="EMBL" id="FNHL01000003">
    <property type="protein sequence ID" value="SDM76227.1"/>
    <property type="molecule type" value="Genomic_DNA"/>
</dbReference>
<dbReference type="AlphaFoldDB" id="A0A1G9VWG2"/>
<evidence type="ECO:0000256" key="1">
    <source>
        <dbReference type="SAM" id="MobiDB-lite"/>
    </source>
</evidence>
<dbReference type="STRING" id="660521.SAMN04487949_2525"/>
<reference evidence="3" key="1">
    <citation type="submission" date="2016-10" db="EMBL/GenBank/DDBJ databases">
        <authorList>
            <person name="Varghese N."/>
            <person name="Submissions S."/>
        </authorList>
    </citation>
    <scope>NUCLEOTIDE SEQUENCE [LARGE SCALE GENOMIC DNA]</scope>
    <source>
        <strain evidence="3">CGMCC 1.10119</strain>
    </source>
</reference>
<accession>A0A1G9VWG2</accession>
<protein>
    <recommendedName>
        <fullName evidence="4">SipW-cognate class signal peptide</fullName>
    </recommendedName>
</protein>
<dbReference type="Proteomes" id="UP000199451">
    <property type="component" value="Unassembled WGS sequence"/>
</dbReference>
<sequence length="253" mass="25978">MTHDITPSRRQLLAGLGGFSLLYGGTAVGRATFGFEPVELTSQQTHQVDGGLDLRVGWRETYNGAVRAETTETTGDATDGPVVALDNALPGDHGSLTVLAELVGDTARTARLSLALDLTDTAENGRTEPEVTAGDDTPDDGELAESIDVSLRYDTGILGVDAAGGQNGIHDLTEPLVAPDAEGTLAEVAAALADGVALAPDAGDGQPCLEAGTTIPLTMTWAIDEDVGNVVQGDSATFSLDVFAEECLAEDNA</sequence>
<dbReference type="RefSeq" id="WP_089697863.1">
    <property type="nucleotide sequence ID" value="NZ_FNHL01000003.1"/>
</dbReference>
<gene>
    <name evidence="2" type="ORF">SAMN04487949_2525</name>
</gene>
<name>A0A1G9VWG2_9EURY</name>
<evidence type="ECO:0008006" key="4">
    <source>
        <dbReference type="Google" id="ProtNLM"/>
    </source>
</evidence>